<evidence type="ECO:0000313" key="5">
    <source>
        <dbReference type="EMBL" id="MBG9985913.1"/>
    </source>
</evidence>
<dbReference type="PROSITE" id="PS50983">
    <property type="entry name" value="FE_B12_PBP"/>
    <property type="match status" value="1"/>
</dbReference>
<dbReference type="Pfam" id="PF01497">
    <property type="entry name" value="Peripla_BP_2"/>
    <property type="match status" value="1"/>
</dbReference>
<dbReference type="CDD" id="cd01143">
    <property type="entry name" value="YvrC"/>
    <property type="match status" value="1"/>
</dbReference>
<dbReference type="InterPro" id="IPR050902">
    <property type="entry name" value="ABC_Transporter_SBP"/>
</dbReference>
<dbReference type="InterPro" id="IPR002491">
    <property type="entry name" value="ABC_transptr_periplasmic_BD"/>
</dbReference>
<dbReference type="InterPro" id="IPR054828">
    <property type="entry name" value="Vit_B12_bind_prot"/>
</dbReference>
<dbReference type="PANTHER" id="PTHR30535:SF34">
    <property type="entry name" value="MOLYBDATE-BINDING PROTEIN MOLA"/>
    <property type="match status" value="1"/>
</dbReference>
<dbReference type="NCBIfam" id="NF038402">
    <property type="entry name" value="TroA_like"/>
    <property type="match status" value="1"/>
</dbReference>
<evidence type="ECO:0000256" key="1">
    <source>
        <dbReference type="ARBA" id="ARBA00008814"/>
    </source>
</evidence>
<feature type="coiled-coil region" evidence="3">
    <location>
        <begin position="163"/>
        <end position="190"/>
    </location>
</feature>
<dbReference type="PANTHER" id="PTHR30535">
    <property type="entry name" value="VITAMIN B12-BINDING PROTEIN"/>
    <property type="match status" value="1"/>
</dbReference>
<proteinExistence type="inferred from homology"/>
<reference evidence="5 6" key="1">
    <citation type="submission" date="2020-07" db="EMBL/GenBank/DDBJ databases">
        <title>Facklamia lactis sp. nov., isolated from raw milk.</title>
        <authorList>
            <person name="Doll E.V."/>
            <person name="Huptas C."/>
            <person name="Staib L."/>
            <person name="Wenning M."/>
            <person name="Scherer S."/>
        </authorList>
    </citation>
    <scope>NUCLEOTIDE SEQUENCE [LARGE SCALE GENOMIC DNA]</scope>
    <source>
        <strain evidence="5 6">DSM 111018</strain>
    </source>
</reference>
<evidence type="ECO:0000313" key="6">
    <source>
        <dbReference type="Proteomes" id="UP000721415"/>
    </source>
</evidence>
<accession>A0ABS0LP95</accession>
<keyword evidence="6" id="KW-1185">Reference proteome</keyword>
<gene>
    <name evidence="5" type="ORF">HZY91_03275</name>
</gene>
<keyword evidence="2" id="KW-0732">Signal</keyword>
<evidence type="ECO:0000256" key="3">
    <source>
        <dbReference type="SAM" id="Coils"/>
    </source>
</evidence>
<keyword evidence="3" id="KW-0175">Coiled coil</keyword>
<protein>
    <submittedName>
        <fullName evidence="5">ABC transporter substrate-binding protein</fullName>
    </submittedName>
</protein>
<organism evidence="5 6">
    <name type="scientific">Facklamia lactis</name>
    <dbReference type="NCBI Taxonomy" id="2749967"/>
    <lineage>
        <taxon>Bacteria</taxon>
        <taxon>Bacillati</taxon>
        <taxon>Bacillota</taxon>
        <taxon>Bacilli</taxon>
        <taxon>Lactobacillales</taxon>
        <taxon>Aerococcaceae</taxon>
        <taxon>Facklamia</taxon>
    </lineage>
</organism>
<dbReference type="SUPFAM" id="SSF53807">
    <property type="entry name" value="Helical backbone' metal receptor"/>
    <property type="match status" value="1"/>
</dbReference>
<feature type="domain" description="Fe/B12 periplasmic-binding" evidence="4">
    <location>
        <begin position="56"/>
        <end position="312"/>
    </location>
</feature>
<sequence>MKKQTIFKTIFGVLFTFTLAFSNQPVVNAEESTSQALKITDMVGREVVLEEGPATEIISLMPADAEILFEIGAGDTLVGRGTYVDYPEEDVQDIPVVATGEDLNVEELVALDPQLVIMTTMALSEDQLKSIEEAGIPVFVTDAKTIDQVYEAIELLGQIVGHEKEADELIEDMSQTFEEYTQKAKEEELDASVYYEITPLEYGLWTAGNETFMDEMGQMLGLENVFADQKGFVEVSEEKVIELNPSIILTTAEHYDTEAPTPEEEIMGRKGWQDIDAVKNDQVFAVDNSAFTRPGPRLMEAIKTLYEYVYDR</sequence>
<evidence type="ECO:0000259" key="4">
    <source>
        <dbReference type="PROSITE" id="PS50983"/>
    </source>
</evidence>
<dbReference type="EMBL" id="JACBXQ010000002">
    <property type="protein sequence ID" value="MBG9985913.1"/>
    <property type="molecule type" value="Genomic_DNA"/>
</dbReference>
<evidence type="ECO:0000256" key="2">
    <source>
        <dbReference type="ARBA" id="ARBA00022729"/>
    </source>
</evidence>
<comment type="caution">
    <text evidence="5">The sequence shown here is derived from an EMBL/GenBank/DDBJ whole genome shotgun (WGS) entry which is preliminary data.</text>
</comment>
<comment type="similarity">
    <text evidence="1">Belongs to the bacterial solute-binding protein 8 family.</text>
</comment>
<name>A0ABS0LP95_9LACT</name>
<dbReference type="Gene3D" id="3.40.50.1980">
    <property type="entry name" value="Nitrogenase molybdenum iron protein domain"/>
    <property type="match status" value="2"/>
</dbReference>
<dbReference type="Proteomes" id="UP000721415">
    <property type="component" value="Unassembled WGS sequence"/>
</dbReference>
<dbReference type="RefSeq" id="WP_197114751.1">
    <property type="nucleotide sequence ID" value="NZ_JACBXQ010000002.1"/>
</dbReference>